<feature type="domain" description="ABC transporter" evidence="4">
    <location>
        <begin position="1"/>
        <end position="227"/>
    </location>
</feature>
<organism evidence="5 6">
    <name type="scientific">Segatella oulorum</name>
    <dbReference type="NCBI Taxonomy" id="28136"/>
    <lineage>
        <taxon>Bacteria</taxon>
        <taxon>Pseudomonadati</taxon>
        <taxon>Bacteroidota</taxon>
        <taxon>Bacteroidia</taxon>
        <taxon>Bacteroidales</taxon>
        <taxon>Prevotellaceae</taxon>
        <taxon>Segatella</taxon>
    </lineage>
</organism>
<sequence>MEIQQLSYSYPRQSTPVFSDFNLTLSPGKIYGLLGPNGAGKSTLLYIMAGLLAPQTGQATLNGVNVRRRKPSTMCEIFLVPDEFELPNVSLLDYVKTNSVFYPRFSLDDMNAYLQTFGMTNDVRLSALSLGQRKKIFMAFAMATHAKVLLMDEPTNGLDITSKQQFRDFIRQGSHESQLIVISTHQVKDVESILNHVLLMDRSEIIRNEAINGTIDLETYFIEATKGREAHHD</sequence>
<dbReference type="SUPFAM" id="SSF52540">
    <property type="entry name" value="P-loop containing nucleoside triphosphate hydrolases"/>
    <property type="match status" value="1"/>
</dbReference>
<dbReference type="SMART" id="SM00382">
    <property type="entry name" value="AAA"/>
    <property type="match status" value="1"/>
</dbReference>
<accession>A0A1T4MFG4</accession>
<proteinExistence type="predicted"/>
<dbReference type="Pfam" id="PF00005">
    <property type="entry name" value="ABC_tran"/>
    <property type="match status" value="1"/>
</dbReference>
<reference evidence="5 6" key="1">
    <citation type="submission" date="2017-02" db="EMBL/GenBank/DDBJ databases">
        <authorList>
            <person name="Peterson S.W."/>
        </authorList>
    </citation>
    <scope>NUCLEOTIDE SEQUENCE [LARGE SCALE GENOMIC DNA]</scope>
    <source>
        <strain evidence="5 6">ATCC 43324</strain>
    </source>
</reference>
<keyword evidence="2" id="KW-0547">Nucleotide-binding</keyword>
<evidence type="ECO:0000256" key="2">
    <source>
        <dbReference type="ARBA" id="ARBA00022741"/>
    </source>
</evidence>
<gene>
    <name evidence="5" type="ORF">SAMN02745202_00733</name>
</gene>
<dbReference type="Proteomes" id="UP000190065">
    <property type="component" value="Unassembled WGS sequence"/>
</dbReference>
<dbReference type="eggNOG" id="COG1131">
    <property type="taxonomic scope" value="Bacteria"/>
</dbReference>
<protein>
    <submittedName>
        <fullName evidence="5">ABC-2 type transport system ATP-binding protein</fullName>
    </submittedName>
</protein>
<dbReference type="InterPro" id="IPR051782">
    <property type="entry name" value="ABC_Transporter_VariousFunc"/>
</dbReference>
<dbReference type="CDD" id="cd03230">
    <property type="entry name" value="ABC_DR_subfamily_A"/>
    <property type="match status" value="1"/>
</dbReference>
<dbReference type="InterPro" id="IPR027417">
    <property type="entry name" value="P-loop_NTPase"/>
</dbReference>
<evidence type="ECO:0000259" key="4">
    <source>
        <dbReference type="PROSITE" id="PS50893"/>
    </source>
</evidence>
<dbReference type="InterPro" id="IPR003439">
    <property type="entry name" value="ABC_transporter-like_ATP-bd"/>
</dbReference>
<dbReference type="Gene3D" id="3.40.50.300">
    <property type="entry name" value="P-loop containing nucleotide triphosphate hydrolases"/>
    <property type="match status" value="1"/>
</dbReference>
<dbReference type="RefSeq" id="WP_025069995.1">
    <property type="nucleotide sequence ID" value="NZ_FUXK01000006.1"/>
</dbReference>
<name>A0A1T4MFG4_9BACT</name>
<evidence type="ECO:0000256" key="3">
    <source>
        <dbReference type="ARBA" id="ARBA00022840"/>
    </source>
</evidence>
<evidence type="ECO:0000256" key="1">
    <source>
        <dbReference type="ARBA" id="ARBA00022448"/>
    </source>
</evidence>
<dbReference type="AlphaFoldDB" id="A0A1T4MFG4"/>
<keyword evidence="3 5" id="KW-0067">ATP-binding</keyword>
<dbReference type="GO" id="GO:0016887">
    <property type="term" value="F:ATP hydrolysis activity"/>
    <property type="evidence" value="ECO:0007669"/>
    <property type="project" value="InterPro"/>
</dbReference>
<dbReference type="InterPro" id="IPR003593">
    <property type="entry name" value="AAA+_ATPase"/>
</dbReference>
<dbReference type="GO" id="GO:0005524">
    <property type="term" value="F:ATP binding"/>
    <property type="evidence" value="ECO:0007669"/>
    <property type="project" value="UniProtKB-KW"/>
</dbReference>
<dbReference type="STRING" id="28136.SAMN02745202_00733"/>
<dbReference type="PANTHER" id="PTHR42939:SF1">
    <property type="entry name" value="ABC TRANSPORTER ATP-BINDING PROTEIN ALBC-RELATED"/>
    <property type="match status" value="1"/>
</dbReference>
<evidence type="ECO:0000313" key="6">
    <source>
        <dbReference type="Proteomes" id="UP000190065"/>
    </source>
</evidence>
<dbReference type="EMBL" id="FUXK01000006">
    <property type="protein sequence ID" value="SJZ65810.1"/>
    <property type="molecule type" value="Genomic_DNA"/>
</dbReference>
<evidence type="ECO:0000313" key="5">
    <source>
        <dbReference type="EMBL" id="SJZ65810.1"/>
    </source>
</evidence>
<dbReference type="PROSITE" id="PS50893">
    <property type="entry name" value="ABC_TRANSPORTER_2"/>
    <property type="match status" value="1"/>
</dbReference>
<keyword evidence="1" id="KW-0813">Transport</keyword>
<dbReference type="PANTHER" id="PTHR42939">
    <property type="entry name" value="ABC TRANSPORTER ATP-BINDING PROTEIN ALBC-RELATED"/>
    <property type="match status" value="1"/>
</dbReference>